<dbReference type="AlphaFoldDB" id="A0A1I5USS9"/>
<dbReference type="RefSeq" id="WP_090657132.1">
    <property type="nucleotide sequence ID" value="NZ_FOXQ01000004.1"/>
</dbReference>
<dbReference type="Gene3D" id="1.20.1440.60">
    <property type="entry name" value="23S rRNA-intervening sequence"/>
    <property type="match status" value="1"/>
</dbReference>
<dbReference type="EMBL" id="FOXQ01000004">
    <property type="protein sequence ID" value="SFP98077.1"/>
    <property type="molecule type" value="Genomic_DNA"/>
</dbReference>
<protein>
    <submittedName>
        <fullName evidence="1">Four helix bundle protein</fullName>
    </submittedName>
</protein>
<keyword evidence="2" id="KW-1185">Reference proteome</keyword>
<gene>
    <name evidence="1" type="ORF">SAMN05444277_10413</name>
</gene>
<reference evidence="1 2" key="1">
    <citation type="submission" date="2016-10" db="EMBL/GenBank/DDBJ databases">
        <authorList>
            <person name="de Groot N.N."/>
        </authorList>
    </citation>
    <scope>NUCLEOTIDE SEQUENCE [LARGE SCALE GENOMIC DNA]</scope>
    <source>
        <strain evidence="1 2">DSM 28286</strain>
    </source>
</reference>
<evidence type="ECO:0000313" key="1">
    <source>
        <dbReference type="EMBL" id="SFP98077.1"/>
    </source>
</evidence>
<proteinExistence type="predicted"/>
<name>A0A1I5USS9_9BACT</name>
<accession>A0A1I5USS9</accession>
<dbReference type="InterPro" id="IPR036583">
    <property type="entry name" value="23S_rRNA_IVS_sf"/>
</dbReference>
<dbReference type="SUPFAM" id="SSF158446">
    <property type="entry name" value="IVS-encoded protein-like"/>
    <property type="match status" value="1"/>
</dbReference>
<organism evidence="1 2">
    <name type="scientific">Parafilimonas terrae</name>
    <dbReference type="NCBI Taxonomy" id="1465490"/>
    <lineage>
        <taxon>Bacteria</taxon>
        <taxon>Pseudomonadati</taxon>
        <taxon>Bacteroidota</taxon>
        <taxon>Chitinophagia</taxon>
        <taxon>Chitinophagales</taxon>
        <taxon>Chitinophagaceae</taxon>
        <taxon>Parafilimonas</taxon>
    </lineage>
</organism>
<dbReference type="OrthoDB" id="285993at2"/>
<evidence type="ECO:0000313" key="2">
    <source>
        <dbReference type="Proteomes" id="UP000199031"/>
    </source>
</evidence>
<sequence>MNNERKFDLEDRLIDFSSRIIDVVETLPNTRAGNYIAGQLIRCGLAPSLMYGEAQAAESREDFIHKMKILLKELKETRACLKLIFAKEMIKPVSKLEPLQKENEELVAIIAKSIETARMNSKRK</sequence>
<dbReference type="NCBIfam" id="TIGR02436">
    <property type="entry name" value="four helix bundle protein"/>
    <property type="match status" value="1"/>
</dbReference>
<dbReference type="STRING" id="1465490.SAMN05444277_10413"/>
<dbReference type="InterPro" id="IPR012657">
    <property type="entry name" value="23S_rRNA-intervening_sequence"/>
</dbReference>
<dbReference type="Pfam" id="PF05635">
    <property type="entry name" value="23S_rRNA_IVP"/>
    <property type="match status" value="1"/>
</dbReference>
<dbReference type="PIRSF" id="PIRSF035652">
    <property type="entry name" value="CHP02436"/>
    <property type="match status" value="1"/>
</dbReference>
<dbReference type="Proteomes" id="UP000199031">
    <property type="component" value="Unassembled WGS sequence"/>
</dbReference>